<evidence type="ECO:0000259" key="10">
    <source>
        <dbReference type="PROSITE" id="PS50234"/>
    </source>
</evidence>
<evidence type="ECO:0000256" key="7">
    <source>
        <dbReference type="ARBA" id="ARBA00023119"/>
    </source>
</evidence>
<comment type="subcellular location">
    <subcellularLocation>
        <location evidence="1">Secreted</location>
        <location evidence="1">Extracellular space</location>
        <location evidence="1">Extracellular matrix</location>
    </subcellularLocation>
</comment>
<keyword evidence="3" id="KW-0272">Extracellular matrix</keyword>
<dbReference type="PROSITE" id="PS50234">
    <property type="entry name" value="VWFA"/>
    <property type="match status" value="8"/>
</dbReference>
<accession>A0A668A927</accession>
<dbReference type="FunFam" id="3.40.50.410:FF:000021">
    <property type="entry name" value="Collagen, type VI, alpha 3"/>
    <property type="match status" value="1"/>
</dbReference>
<keyword evidence="5" id="KW-0677">Repeat</keyword>
<feature type="transmembrane region" description="Helical" evidence="9">
    <location>
        <begin position="1844"/>
        <end position="1866"/>
    </location>
</feature>
<dbReference type="InterPro" id="IPR036465">
    <property type="entry name" value="vWFA_dom_sf"/>
</dbReference>
<name>A0A668A927_9TELE</name>
<evidence type="ECO:0000313" key="11">
    <source>
        <dbReference type="Ensembl" id="ENSMMDP00005044364.1"/>
    </source>
</evidence>
<dbReference type="Proteomes" id="UP000472263">
    <property type="component" value="Chromosome 21"/>
</dbReference>
<feature type="region of interest" description="Disordered" evidence="8">
    <location>
        <begin position="407"/>
        <end position="426"/>
    </location>
</feature>
<feature type="domain" description="VWFA" evidence="10">
    <location>
        <begin position="999"/>
        <end position="1175"/>
    </location>
</feature>
<dbReference type="SMART" id="SM00327">
    <property type="entry name" value="VWA"/>
    <property type="match status" value="8"/>
</dbReference>
<evidence type="ECO:0000256" key="8">
    <source>
        <dbReference type="SAM" id="MobiDB-lite"/>
    </source>
</evidence>
<feature type="domain" description="VWFA" evidence="10">
    <location>
        <begin position="1630"/>
        <end position="1832"/>
    </location>
</feature>
<feature type="compositionally biased region" description="Basic and acidic residues" evidence="8">
    <location>
        <begin position="416"/>
        <end position="426"/>
    </location>
</feature>
<keyword evidence="9" id="KW-0812">Transmembrane</keyword>
<keyword evidence="6" id="KW-0130">Cell adhesion</keyword>
<dbReference type="Gene3D" id="3.40.50.410">
    <property type="entry name" value="von Willebrand factor, type A domain"/>
    <property type="match status" value="8"/>
</dbReference>
<reference evidence="11" key="2">
    <citation type="submission" date="2025-08" db="UniProtKB">
        <authorList>
            <consortium name="Ensembl"/>
        </authorList>
    </citation>
    <scope>IDENTIFICATION</scope>
</reference>
<dbReference type="InterPro" id="IPR052229">
    <property type="entry name" value="Collagen-VI/PIF"/>
</dbReference>
<evidence type="ECO:0000313" key="12">
    <source>
        <dbReference type="Proteomes" id="UP000472263"/>
    </source>
</evidence>
<dbReference type="Ensembl" id="ENSMMDT00005045248.1">
    <property type="protein sequence ID" value="ENSMMDP00005044364.1"/>
    <property type="gene ID" value="ENSMMDG00005020010.1"/>
</dbReference>
<feature type="domain" description="VWFA" evidence="10">
    <location>
        <begin position="806"/>
        <end position="975"/>
    </location>
</feature>
<dbReference type="CDD" id="cd01450">
    <property type="entry name" value="vWFA_subfamily_ECM"/>
    <property type="match status" value="2"/>
</dbReference>
<sequence>QLDPGPLIHHPSRRDVVFLLDGSDGTRSGFPAMRDFVQRVVETLSVDDNKDRVSVVQYSRDPAVQFYLNTYTTKGEILDIVKRLRHKGGRPLNTGAALQYLRDNVFTPSVGSRRPEGVPQLLIVLSGGRSFDSVDAPASALRDLGVITYAIGTRASDSRELQKIAHEPRYALSVSEFTNLPDVQEQFSSVMSKVVVSTTHMTPTGPGKKMIDFKAERHPSRRDVVFLLDGSDGTRSGFPAMRDFVQRVVETLSVDDNKDRVSVVQYSRDPAVQFYLNTYKTKGEILDIVRGLRHKGGRPLNTGAALQHLRDNVFTASAGSRRQEGVPQLLIVLSGGRSFDSVDAPASALKHLGVITYAIGSRASDSSELQKIAHESSNVISVSEFTDLPEIQEQFFVMSRVLMNTTHMTPTRPGKKMIDSKGQTEHDPSRRDVVFLLDGSDGTRSGFPAMRDFVQRVVETLSVDDNKDRVSVVQYSRNPAVQFYFNTYATKGEILDTVRGLRHKGGRPLNTGAALQHLKDNVFTASAGSRRQEGVPQLLIVLSGGRSSDSVTSPASALKDLGVITYAIGSRFSDRRELQKLIREPSHVLSVSEFTDLPNDNLINTLTELSDDDFKDVVFLVDGTTAVRSEFPSIREMIRRVVDKLDVGLDKVRVSVVQYSDDAKLEFLLNEFSTKDEVRQAVTKLRSKGGSRLNTGYALEWVSRNIYQRSAGSRIEEGVPQFLILVTGGKSTDDVSGPAHQLKTNLIAPIAVGSRNADPNELRQISLTPELVYTVNSFQQLPSVEQQLIASVNTMTTDKISEYIPSIVPSSSSGIAHIRDFIISIVQQLDVQPDQVRVALVQYADRATTEFSLNSHNNKPAVLSAIKRLRQMGGRSSDLAEAIDYVMRNELKASAGVRVAEASQHLVVLTGGRSSSDVSHLGRFLKDSQVNCIGIGADAADTRQLNQIATSPDDVLQVQTFPGLPGIQDRFIARLSGTSTDEIPTDIDFPSLPKAKVADIVFLMDGSINLGKDNFKVVIEFIYNLIDLFYTPRDNLQIALAHYATDVTDVFYLNTYKNKDDILSAIERTEYKGGRRINTGAAIRHVQENHFKKARGSRKDEGVPQVLMIVTGGRSADDSKTAALGLKASGVRIYAVGVGDIENELENLGSESSTVHSNYSETDLYSYCHYLHTTMLCVTACSVEVLVGFDVSSQNIFTAQTNLQSKMGAILQRISKMGSISCSSGQIPSVLVGMLAMDSASEPVQLDFTDNADELFEAFRALRSRGPYVLNTKTIAAYTDRFKSRQDNVVKVVIHLTDGLDAPYAEMKRREAVLLEFGRGFRYTRPLRINIMDLDYELMEELVIILGKSGVAGPPGERGNPGRRGPKGAKGQAGDRGAMGIRGDPVSTFYLTLIHTTQSMQSSMFAQLGQQECPLYPTELAFALDASEGVARPAFNNMRNTVLRLVNDITIAESNCPRGARVALTLYNNEVTTEIRFADALKKRALVQRIEGLQTLQTRKQRSLETAMNFVAQNTFKRVRSGFLMRKVAIFFVNGEVKETQSISAAALRLYDAGIASVFLLNRDQQINNTALAQVIVLPSNGTAQYNSVIQKIMNCHVCLDVCSPDQMCDYVPRSFSRDRRSFTSDVDIDMGFIMDSSESTYPTVFTEIKRYIAHIVENLEVSSNPTSSVHHARVAVVQQAPYEFVRNNTGSPIRVNIGLTEHRSAQSIINFLQEKTPQLEGGWALAAAIEQTVEQVFERAPVQRNRKVLMLFVTGGVEKEEERLVRVATEAKCKGYFLVILGVGDKLSAGDARVLSRMVSEPSDVFFKRLDKISHFYDKHIQTFGHLLPKYISSKSHIQIKSVYFMLFISFTPFQLFLLLQTSVFEFTKYRFIHRAHQKHHENHQAVHQRKHKGKILVH</sequence>
<dbReference type="InterPro" id="IPR002035">
    <property type="entry name" value="VWF_A"/>
</dbReference>
<evidence type="ECO:0000256" key="2">
    <source>
        <dbReference type="ARBA" id="ARBA00022525"/>
    </source>
</evidence>
<dbReference type="GO" id="GO:0030020">
    <property type="term" value="F:extracellular matrix structural constituent conferring tensile strength"/>
    <property type="evidence" value="ECO:0007669"/>
    <property type="project" value="TreeGrafter"/>
</dbReference>
<dbReference type="SUPFAM" id="SSF53300">
    <property type="entry name" value="vWA-like"/>
    <property type="match status" value="9"/>
</dbReference>
<proteinExistence type="predicted"/>
<evidence type="ECO:0000256" key="3">
    <source>
        <dbReference type="ARBA" id="ARBA00022530"/>
    </source>
</evidence>
<evidence type="ECO:0000256" key="1">
    <source>
        <dbReference type="ARBA" id="ARBA00004498"/>
    </source>
</evidence>
<organism evidence="11 12">
    <name type="scientific">Myripristis murdjan</name>
    <name type="common">pinecone soldierfish</name>
    <dbReference type="NCBI Taxonomy" id="586833"/>
    <lineage>
        <taxon>Eukaryota</taxon>
        <taxon>Metazoa</taxon>
        <taxon>Chordata</taxon>
        <taxon>Craniata</taxon>
        <taxon>Vertebrata</taxon>
        <taxon>Euteleostomi</taxon>
        <taxon>Actinopterygii</taxon>
        <taxon>Neopterygii</taxon>
        <taxon>Teleostei</taxon>
        <taxon>Neoteleostei</taxon>
        <taxon>Acanthomorphata</taxon>
        <taxon>Holocentriformes</taxon>
        <taxon>Holocentridae</taxon>
        <taxon>Myripristis</taxon>
    </lineage>
</organism>
<feature type="region of interest" description="Disordered" evidence="8">
    <location>
        <begin position="1353"/>
        <end position="1380"/>
    </location>
</feature>
<keyword evidence="12" id="KW-1185">Reference proteome</keyword>
<keyword evidence="9" id="KW-1133">Transmembrane helix</keyword>
<dbReference type="FunFam" id="3.40.50.410:FF:000003">
    <property type="entry name" value="Collagen type VI alpha 3 chain"/>
    <property type="match status" value="6"/>
</dbReference>
<dbReference type="GO" id="GO:0007155">
    <property type="term" value="P:cell adhesion"/>
    <property type="evidence" value="ECO:0007669"/>
    <property type="project" value="UniProtKB-KW"/>
</dbReference>
<evidence type="ECO:0000256" key="6">
    <source>
        <dbReference type="ARBA" id="ARBA00022889"/>
    </source>
</evidence>
<feature type="domain" description="VWFA" evidence="10">
    <location>
        <begin position="223"/>
        <end position="395"/>
    </location>
</feature>
<keyword evidence="7" id="KW-0176">Collagen</keyword>
<feature type="domain" description="VWFA" evidence="10">
    <location>
        <begin position="1419"/>
        <end position="1560"/>
    </location>
</feature>
<keyword evidence="9" id="KW-0472">Membrane</keyword>
<dbReference type="GO" id="GO:0005581">
    <property type="term" value="C:collagen trimer"/>
    <property type="evidence" value="ECO:0007669"/>
    <property type="project" value="UniProtKB-KW"/>
</dbReference>
<dbReference type="PRINTS" id="PR00453">
    <property type="entry name" value="VWFADOMAIN"/>
</dbReference>
<reference evidence="11" key="3">
    <citation type="submission" date="2025-09" db="UniProtKB">
        <authorList>
            <consortium name="Ensembl"/>
        </authorList>
    </citation>
    <scope>IDENTIFICATION</scope>
</reference>
<dbReference type="FunFam" id="3.40.50.410:FF:000016">
    <property type="entry name" value="Collagen type VI alpha 3 chain"/>
    <property type="match status" value="1"/>
</dbReference>
<evidence type="ECO:0000256" key="4">
    <source>
        <dbReference type="ARBA" id="ARBA00022729"/>
    </source>
</evidence>
<evidence type="ECO:0000256" key="5">
    <source>
        <dbReference type="ARBA" id="ARBA00022737"/>
    </source>
</evidence>
<evidence type="ECO:0000256" key="9">
    <source>
        <dbReference type="SAM" id="Phobius"/>
    </source>
</evidence>
<feature type="domain" description="VWFA" evidence="10">
    <location>
        <begin position="616"/>
        <end position="788"/>
    </location>
</feature>
<feature type="domain" description="VWFA" evidence="10">
    <location>
        <begin position="15"/>
        <end position="187"/>
    </location>
</feature>
<dbReference type="PANTHER" id="PTHR22588:SF21">
    <property type="entry name" value="COLLAGEN TYPE VI ALPHA 3 CHAIN"/>
    <property type="match status" value="1"/>
</dbReference>
<feature type="domain" description="VWFA" evidence="10">
    <location>
        <begin position="432"/>
        <end position="606"/>
    </location>
</feature>
<gene>
    <name evidence="11" type="primary">COL6A3</name>
</gene>
<protein>
    <submittedName>
        <fullName evidence="11">Collagen type VI alpha 3 chain</fullName>
    </submittedName>
</protein>
<reference evidence="11" key="1">
    <citation type="submission" date="2019-06" db="EMBL/GenBank/DDBJ databases">
        <authorList>
            <consortium name="Wellcome Sanger Institute Data Sharing"/>
        </authorList>
    </citation>
    <scope>NUCLEOTIDE SEQUENCE [LARGE SCALE GENOMIC DNA]</scope>
</reference>
<keyword evidence="4" id="KW-0732">Signal</keyword>
<dbReference type="PANTHER" id="PTHR22588">
    <property type="entry name" value="VWFA DOMAIN-CONTAINING PROTEIN"/>
    <property type="match status" value="1"/>
</dbReference>
<dbReference type="Pfam" id="PF00092">
    <property type="entry name" value="VWA"/>
    <property type="match status" value="8"/>
</dbReference>
<dbReference type="GeneTree" id="ENSGT00940000156462"/>
<keyword evidence="2" id="KW-0964">Secreted</keyword>